<dbReference type="Gene3D" id="1.25.10.10">
    <property type="entry name" value="Leucine-rich Repeat Variant"/>
    <property type="match status" value="1"/>
</dbReference>
<dbReference type="Proteomes" id="UP000697107">
    <property type="component" value="Unassembled WGS sequence"/>
</dbReference>
<protein>
    <recommendedName>
        <fullName evidence="4">Armadillo-type fold</fullName>
    </recommendedName>
</protein>
<dbReference type="AlphaFoldDB" id="A0A8T1G6T5"/>
<evidence type="ECO:0008006" key="4">
    <source>
        <dbReference type="Google" id="ProtNLM"/>
    </source>
</evidence>
<gene>
    <name evidence="2" type="ORF">PC118_g7227</name>
</gene>
<feature type="region of interest" description="Disordered" evidence="1">
    <location>
        <begin position="333"/>
        <end position="368"/>
    </location>
</feature>
<dbReference type="VEuPathDB" id="FungiDB:PC110_g4048"/>
<name>A0A8T1G6T5_9STRA</name>
<dbReference type="InterPro" id="IPR016024">
    <property type="entry name" value="ARM-type_fold"/>
</dbReference>
<accession>A0A8T1G6T5</accession>
<evidence type="ECO:0000256" key="1">
    <source>
        <dbReference type="SAM" id="MobiDB-lite"/>
    </source>
</evidence>
<evidence type="ECO:0000313" key="3">
    <source>
        <dbReference type="Proteomes" id="UP000697107"/>
    </source>
</evidence>
<dbReference type="InterPro" id="IPR011989">
    <property type="entry name" value="ARM-like"/>
</dbReference>
<sequence length="368" mass="40046">MGNLNSSEGVHLRFLDGCPEIPQAPAEDQVQLRFDELLLSACTDPEIRDELNAAESIGSKWVYAFLSKLPQGSVAEEWLDPRECVELVQRFRSDVKCVHDLFLAIRVNIMLRSGAWLEKFVSENGIEELVAPLQAPGGASIETCNEIISTLFVLANSSVCISALLKISECCPMLYSLYTSSPSSEIMLRSLKLLGILCRESAMAQEAVLNALSSTSQSLQSLVSKLQQDQSDIALQFAAIKFVNALMDTRDKKKRASICEDLQANGFLTLLEPFKTQADNAKAQSPRTSSMIAQVEIFFENYGEATKGDKLGALRLALGDALNANQISLTDNVTAGNQGENDVEAANPEQEQTDESSANLSGSHGAFK</sequence>
<dbReference type="SUPFAM" id="SSF48371">
    <property type="entry name" value="ARM repeat"/>
    <property type="match status" value="1"/>
</dbReference>
<organism evidence="2 3">
    <name type="scientific">Phytophthora cactorum</name>
    <dbReference type="NCBI Taxonomy" id="29920"/>
    <lineage>
        <taxon>Eukaryota</taxon>
        <taxon>Sar</taxon>
        <taxon>Stramenopiles</taxon>
        <taxon>Oomycota</taxon>
        <taxon>Peronosporomycetes</taxon>
        <taxon>Peronosporales</taxon>
        <taxon>Peronosporaceae</taxon>
        <taxon>Phytophthora</taxon>
    </lineage>
</organism>
<proteinExistence type="predicted"/>
<evidence type="ECO:0000313" key="2">
    <source>
        <dbReference type="EMBL" id="KAG2987503.1"/>
    </source>
</evidence>
<reference evidence="2" key="1">
    <citation type="submission" date="2018-10" db="EMBL/GenBank/DDBJ databases">
        <title>Effector identification in a new, highly contiguous assembly of the strawberry crown rot pathogen Phytophthora cactorum.</title>
        <authorList>
            <person name="Armitage A.D."/>
            <person name="Nellist C.F."/>
            <person name="Bates H."/>
            <person name="Vickerstaff R.J."/>
            <person name="Harrison R.J."/>
        </authorList>
    </citation>
    <scope>NUCLEOTIDE SEQUENCE</scope>
    <source>
        <strain evidence="2">P415</strain>
    </source>
</reference>
<comment type="caution">
    <text evidence="2">The sequence shown here is derived from an EMBL/GenBank/DDBJ whole genome shotgun (WGS) entry which is preliminary data.</text>
</comment>
<dbReference type="EMBL" id="RCML01000170">
    <property type="protein sequence ID" value="KAG2987503.1"/>
    <property type="molecule type" value="Genomic_DNA"/>
</dbReference>